<protein>
    <submittedName>
        <fullName evidence="1">Uncharacterized protein</fullName>
    </submittedName>
</protein>
<evidence type="ECO:0000313" key="2">
    <source>
        <dbReference type="Proteomes" id="UP000828390"/>
    </source>
</evidence>
<dbReference type="EMBL" id="JAIWYP010000001">
    <property type="protein sequence ID" value="KAH3887595.1"/>
    <property type="molecule type" value="Genomic_DNA"/>
</dbReference>
<evidence type="ECO:0000313" key="1">
    <source>
        <dbReference type="EMBL" id="KAH3887595.1"/>
    </source>
</evidence>
<sequence length="169" mass="19528">PVTVLSWRYSQEDRWCAADDDSRRVFPSKCELPRTMSAILTRFPVDDHTCCKVTTWSDCWEFTLSAFEVARSLVRSSLSALAGFGSHKINIYSPIKREDRAYTRLRLRVSRLHGDYYKPVNCPQWVIAAYKNPLIINRDSLLMPPSGIAPVVRLHVFKFLRDTGYLDKI</sequence>
<feature type="non-terminal residue" evidence="1">
    <location>
        <position position="169"/>
    </location>
</feature>
<name>A0A9D4S207_DREPO</name>
<keyword evidence="2" id="KW-1185">Reference proteome</keyword>
<reference evidence="1" key="2">
    <citation type="submission" date="2020-11" db="EMBL/GenBank/DDBJ databases">
        <authorList>
            <person name="McCartney M.A."/>
            <person name="Auch B."/>
            <person name="Kono T."/>
            <person name="Mallez S."/>
            <person name="Becker A."/>
            <person name="Gohl D.M."/>
            <person name="Silverstein K.A.T."/>
            <person name="Koren S."/>
            <person name="Bechman K.B."/>
            <person name="Herman A."/>
            <person name="Abrahante J.E."/>
            <person name="Garbe J."/>
        </authorList>
    </citation>
    <scope>NUCLEOTIDE SEQUENCE</scope>
    <source>
        <strain evidence="1">Duluth1</strain>
        <tissue evidence="1">Whole animal</tissue>
    </source>
</reference>
<accession>A0A9D4S207</accession>
<reference evidence="1" key="1">
    <citation type="journal article" date="2019" name="bioRxiv">
        <title>The Genome of the Zebra Mussel, Dreissena polymorpha: A Resource for Invasive Species Research.</title>
        <authorList>
            <person name="McCartney M.A."/>
            <person name="Auch B."/>
            <person name="Kono T."/>
            <person name="Mallez S."/>
            <person name="Zhang Y."/>
            <person name="Obille A."/>
            <person name="Becker A."/>
            <person name="Abrahante J.E."/>
            <person name="Garbe J."/>
            <person name="Badalamenti J.P."/>
            <person name="Herman A."/>
            <person name="Mangelson H."/>
            <person name="Liachko I."/>
            <person name="Sullivan S."/>
            <person name="Sone E.D."/>
            <person name="Koren S."/>
            <person name="Silverstein K.A.T."/>
            <person name="Beckman K.B."/>
            <person name="Gohl D.M."/>
        </authorList>
    </citation>
    <scope>NUCLEOTIDE SEQUENCE</scope>
    <source>
        <strain evidence="1">Duluth1</strain>
        <tissue evidence="1">Whole animal</tissue>
    </source>
</reference>
<dbReference type="Proteomes" id="UP000828390">
    <property type="component" value="Unassembled WGS sequence"/>
</dbReference>
<comment type="caution">
    <text evidence="1">The sequence shown here is derived from an EMBL/GenBank/DDBJ whole genome shotgun (WGS) entry which is preliminary data.</text>
</comment>
<gene>
    <name evidence="1" type="ORF">DPMN_011613</name>
</gene>
<organism evidence="1 2">
    <name type="scientific">Dreissena polymorpha</name>
    <name type="common">Zebra mussel</name>
    <name type="synonym">Mytilus polymorpha</name>
    <dbReference type="NCBI Taxonomy" id="45954"/>
    <lineage>
        <taxon>Eukaryota</taxon>
        <taxon>Metazoa</taxon>
        <taxon>Spiralia</taxon>
        <taxon>Lophotrochozoa</taxon>
        <taxon>Mollusca</taxon>
        <taxon>Bivalvia</taxon>
        <taxon>Autobranchia</taxon>
        <taxon>Heteroconchia</taxon>
        <taxon>Euheterodonta</taxon>
        <taxon>Imparidentia</taxon>
        <taxon>Neoheterodontei</taxon>
        <taxon>Myida</taxon>
        <taxon>Dreissenoidea</taxon>
        <taxon>Dreissenidae</taxon>
        <taxon>Dreissena</taxon>
    </lineage>
</organism>
<dbReference type="AlphaFoldDB" id="A0A9D4S207"/>
<proteinExistence type="predicted"/>